<proteinExistence type="predicted"/>
<gene>
    <name evidence="2" type="ORF">WAE96_10830</name>
</gene>
<sequence>MSKYSNQTLLGYLGLIPFLLLVGAHFLYEHVLLSQAFMFYSISIMSFVAGTLWHESNSNKLNWLIVLPTIPTLALALFDLKLALLYLGACYVFVLAVQKRTETWGKLTPDYQRMRERITGVVLVCHLFFAAQLHHGVAQ</sequence>
<dbReference type="Pfam" id="PF11911">
    <property type="entry name" value="DUF3429"/>
    <property type="match status" value="1"/>
</dbReference>
<evidence type="ECO:0000256" key="1">
    <source>
        <dbReference type="SAM" id="Phobius"/>
    </source>
</evidence>
<feature type="transmembrane region" description="Helical" evidence="1">
    <location>
        <begin position="73"/>
        <end position="97"/>
    </location>
</feature>
<dbReference type="InterPro" id="IPR021836">
    <property type="entry name" value="DUF3429"/>
</dbReference>
<comment type="caution">
    <text evidence="2">The sequence shown here is derived from an EMBL/GenBank/DDBJ whole genome shotgun (WGS) entry which is preliminary data.</text>
</comment>
<organism evidence="2 3">
    <name type="scientific">Pseudoalteromonas spongiae</name>
    <dbReference type="NCBI Taxonomy" id="298657"/>
    <lineage>
        <taxon>Bacteria</taxon>
        <taxon>Pseudomonadati</taxon>
        <taxon>Pseudomonadota</taxon>
        <taxon>Gammaproteobacteria</taxon>
        <taxon>Alteromonadales</taxon>
        <taxon>Pseudoalteromonadaceae</taxon>
        <taxon>Pseudoalteromonas</taxon>
    </lineage>
</organism>
<feature type="transmembrane region" description="Helical" evidence="1">
    <location>
        <begin position="12"/>
        <end position="28"/>
    </location>
</feature>
<protein>
    <submittedName>
        <fullName evidence="2">DUF3429 domain-containing protein</fullName>
    </submittedName>
</protein>
<reference evidence="2 3" key="1">
    <citation type="submission" date="2023-12" db="EMBL/GenBank/DDBJ databases">
        <title>Friends and Foes: Symbiotic and Algicidal bacterial influence on Karenia brevis blooms.</title>
        <authorList>
            <person name="Fei C."/>
            <person name="Mohamed A.R."/>
            <person name="Booker A."/>
            <person name="Arshad M."/>
            <person name="Klass S."/>
            <person name="Ahn S."/>
            <person name="Gilbert P.M."/>
            <person name="Heil C.A."/>
            <person name="Martinez J.M."/>
            <person name="Amin S.A."/>
        </authorList>
    </citation>
    <scope>NUCLEOTIDE SEQUENCE [LARGE SCALE GENOMIC DNA]</scope>
    <source>
        <strain evidence="2 3">CE15</strain>
    </source>
</reference>
<keyword evidence="1" id="KW-0472">Membrane</keyword>
<evidence type="ECO:0000313" key="3">
    <source>
        <dbReference type="Proteomes" id="UP001382455"/>
    </source>
</evidence>
<accession>A0ABU8ET55</accession>
<dbReference type="EMBL" id="JBAWKS010000001">
    <property type="protein sequence ID" value="MEI4550160.1"/>
    <property type="molecule type" value="Genomic_DNA"/>
</dbReference>
<dbReference type="Proteomes" id="UP001382455">
    <property type="component" value="Unassembled WGS sequence"/>
</dbReference>
<name>A0ABU8ET55_9GAMM</name>
<feature type="transmembrane region" description="Helical" evidence="1">
    <location>
        <begin position="118"/>
        <end position="137"/>
    </location>
</feature>
<keyword evidence="1" id="KW-0812">Transmembrane</keyword>
<keyword evidence="1" id="KW-1133">Transmembrane helix</keyword>
<feature type="transmembrane region" description="Helical" evidence="1">
    <location>
        <begin position="35"/>
        <end position="53"/>
    </location>
</feature>
<keyword evidence="3" id="KW-1185">Reference proteome</keyword>
<evidence type="ECO:0000313" key="2">
    <source>
        <dbReference type="EMBL" id="MEI4550160.1"/>
    </source>
</evidence>
<dbReference type="RefSeq" id="WP_336435447.1">
    <property type="nucleotide sequence ID" value="NZ_JBAWKS010000001.1"/>
</dbReference>